<protein>
    <submittedName>
        <fullName evidence="4">Ovule protein</fullName>
    </submittedName>
</protein>
<accession>A0A0N4V6X3</accession>
<dbReference type="WBParaSite" id="EVEC_0000602201-mRNA-1">
    <property type="protein sequence ID" value="EVEC_0000602201-mRNA-1"/>
    <property type="gene ID" value="EVEC_0000602201"/>
</dbReference>
<keyword evidence="3" id="KW-1185">Reference proteome</keyword>
<evidence type="ECO:0000313" key="3">
    <source>
        <dbReference type="Proteomes" id="UP000274131"/>
    </source>
</evidence>
<dbReference type="EMBL" id="UXUI01008222">
    <property type="protein sequence ID" value="VDD90882.1"/>
    <property type="molecule type" value="Genomic_DNA"/>
</dbReference>
<dbReference type="AlphaFoldDB" id="A0A0N4V6X3"/>
<gene>
    <name evidence="2" type="ORF">EVEC_LOCUS5633</name>
</gene>
<dbReference type="Proteomes" id="UP000274131">
    <property type="component" value="Unassembled WGS sequence"/>
</dbReference>
<reference evidence="2 3" key="2">
    <citation type="submission" date="2018-10" db="EMBL/GenBank/DDBJ databases">
        <authorList>
            <consortium name="Pathogen Informatics"/>
        </authorList>
    </citation>
    <scope>NUCLEOTIDE SEQUENCE [LARGE SCALE GENOMIC DNA]</scope>
</reference>
<organism evidence="4">
    <name type="scientific">Enterobius vermicularis</name>
    <name type="common">Human pinworm</name>
    <dbReference type="NCBI Taxonomy" id="51028"/>
    <lineage>
        <taxon>Eukaryota</taxon>
        <taxon>Metazoa</taxon>
        <taxon>Ecdysozoa</taxon>
        <taxon>Nematoda</taxon>
        <taxon>Chromadorea</taxon>
        <taxon>Rhabditida</taxon>
        <taxon>Spirurina</taxon>
        <taxon>Oxyuridomorpha</taxon>
        <taxon>Oxyuroidea</taxon>
        <taxon>Oxyuridae</taxon>
        <taxon>Enterobius</taxon>
    </lineage>
</organism>
<proteinExistence type="predicted"/>
<sequence length="316" mass="35391">MVVHVVFILESAYVALPDFYDVQFVVLKFWLNFLESDEKCSKLTAFMKDSSNSKSKFTGKNMLTKSSSQDSKSKKSRVKETKGTVVQDQSISGLQRDVGQENHIRAHSSGPELQFTSTAGNKNSECTIIDFDDCMGNSNSSNDEEKHIKYIDEDMPSNENCSSPPRESVRHVSLNGNVIKPGYVRGNTVEELFPMNENSNHESQSCTPRVRPLGTNVDLESLKIGDTKRMECDENSFSYTSGQLRVHGNKHSSYEMSNTPPIRNFRNYETVPRLQSSATLFSGSLAATNYNPREQFASQYLTPTENARLGFLVESG</sequence>
<evidence type="ECO:0000313" key="2">
    <source>
        <dbReference type="EMBL" id="VDD90882.1"/>
    </source>
</evidence>
<feature type="compositionally biased region" description="Polar residues" evidence="1">
    <location>
        <begin position="52"/>
        <end position="64"/>
    </location>
</feature>
<evidence type="ECO:0000256" key="1">
    <source>
        <dbReference type="SAM" id="MobiDB-lite"/>
    </source>
</evidence>
<feature type="region of interest" description="Disordered" evidence="1">
    <location>
        <begin position="52"/>
        <end position="84"/>
    </location>
</feature>
<name>A0A0N4V6X3_ENTVE</name>
<evidence type="ECO:0000313" key="4">
    <source>
        <dbReference type="WBParaSite" id="EVEC_0000602201-mRNA-1"/>
    </source>
</evidence>
<dbReference type="OrthoDB" id="5828548at2759"/>
<reference evidence="4" key="1">
    <citation type="submission" date="2017-02" db="UniProtKB">
        <authorList>
            <consortium name="WormBaseParasite"/>
        </authorList>
    </citation>
    <scope>IDENTIFICATION</scope>
</reference>